<dbReference type="PANTHER" id="PTHR13561">
    <property type="entry name" value="DNA REPLICATION REGULATOR DPB11-RELATED"/>
    <property type="match status" value="1"/>
</dbReference>
<protein>
    <recommendedName>
        <fullName evidence="3">BRCT domain-containing protein</fullName>
    </recommendedName>
</protein>
<dbReference type="Gene3D" id="3.40.50.10190">
    <property type="entry name" value="BRCT domain"/>
    <property type="match status" value="2"/>
</dbReference>
<feature type="domain" description="BRCT" evidence="3">
    <location>
        <begin position="145"/>
        <end position="227"/>
    </location>
</feature>
<dbReference type="SMART" id="SM00292">
    <property type="entry name" value="BRCT"/>
    <property type="match status" value="1"/>
</dbReference>
<dbReference type="EMBL" id="CATQJA010002664">
    <property type="protein sequence ID" value="CAJ0582717.1"/>
    <property type="molecule type" value="Genomic_DNA"/>
</dbReference>
<dbReference type="GO" id="GO:0006270">
    <property type="term" value="P:DNA replication initiation"/>
    <property type="evidence" value="ECO:0007669"/>
    <property type="project" value="TreeGrafter"/>
</dbReference>
<keyword evidence="1" id="KW-0677">Repeat</keyword>
<gene>
    <name evidence="4" type="ORF">MSPICULIGERA_LOCUS20847</name>
</gene>
<dbReference type="GO" id="GO:0007095">
    <property type="term" value="P:mitotic G2 DNA damage checkpoint signaling"/>
    <property type="evidence" value="ECO:0007669"/>
    <property type="project" value="TreeGrafter"/>
</dbReference>
<dbReference type="InterPro" id="IPR036420">
    <property type="entry name" value="BRCT_dom_sf"/>
</dbReference>
<dbReference type="SUPFAM" id="SSF52113">
    <property type="entry name" value="BRCT domain"/>
    <property type="match status" value="1"/>
</dbReference>
<evidence type="ECO:0000313" key="4">
    <source>
        <dbReference type="EMBL" id="CAJ0582717.1"/>
    </source>
</evidence>
<feature type="compositionally biased region" description="Polar residues" evidence="2">
    <location>
        <begin position="434"/>
        <end position="448"/>
    </location>
</feature>
<comment type="caution">
    <text evidence="4">The sequence shown here is derived from an EMBL/GenBank/DDBJ whole genome shotgun (WGS) entry which is preliminary data.</text>
</comment>
<evidence type="ECO:0000259" key="3">
    <source>
        <dbReference type="SMART" id="SM00292"/>
    </source>
</evidence>
<proteinExistence type="predicted"/>
<reference evidence="4" key="1">
    <citation type="submission" date="2023-06" db="EMBL/GenBank/DDBJ databases">
        <authorList>
            <person name="Delattre M."/>
        </authorList>
    </citation>
    <scope>NUCLEOTIDE SEQUENCE</scope>
    <source>
        <strain evidence="4">AF72</strain>
    </source>
</reference>
<name>A0AA36D8K2_9BILA</name>
<evidence type="ECO:0000313" key="5">
    <source>
        <dbReference type="Proteomes" id="UP001177023"/>
    </source>
</evidence>
<feature type="non-terminal residue" evidence="4">
    <location>
        <position position="528"/>
    </location>
</feature>
<accession>A0AA36D8K2</accession>
<keyword evidence="5" id="KW-1185">Reference proteome</keyword>
<dbReference type="AlphaFoldDB" id="A0AA36D8K2"/>
<dbReference type="PANTHER" id="PTHR13561:SF20">
    <property type="entry name" value="DNA TOPOISOMERASE 2-BINDING PROTEIN 1"/>
    <property type="match status" value="1"/>
</dbReference>
<evidence type="ECO:0000256" key="2">
    <source>
        <dbReference type="SAM" id="MobiDB-lite"/>
    </source>
</evidence>
<dbReference type="InterPro" id="IPR001357">
    <property type="entry name" value="BRCT_dom"/>
</dbReference>
<evidence type="ECO:0000256" key="1">
    <source>
        <dbReference type="ARBA" id="ARBA00022737"/>
    </source>
</evidence>
<sequence length="528" mass="57609">MFVSPLSSAAEMEAPRKGRSDVEFIGIYTGTTADLTPEMQFAGPPSSRPSMGPISDKQSTTNCFATTSNFYGSRKENTSRYQPIDVSADYLLCPLMDFGGLLTPKEANAEHIVSTYWQRCCVIEGKLLEPDSCPLFRPIPACGGSTVFENCVVSVTGLDHPLREQIKEFVVNFGGIFKATMYDNSMCNEFLNPHVYIGIDSEKAKMAVKWPIKVLDPACLLESIVNDTHILEAAYPFVPNSLTKTDGPARSSSSLELSVQVVDECAGRESDIRDSLPMAPRGPARRCSSPTRVIATQKFAAESTMPLAKEATKQYTNEAAMELKEFGLPVFAVDLSAEPSPMPDFAEDGGALADVELDMEERQVLALVEHGPIPGVKVHAGGRPPRVAGRCAKCEKEKKVSMRFGLDFCKPCGDMTNSTRGSEKSDATAPPNSPSDCYTGTDTLSASHSPALHFPDASHRRAVPNGHSTPLRNSYVHLPKIDESAICASSTNRDRHEHHDVSFDLSSAIDEAANKIREEIRPEYYHVF</sequence>
<organism evidence="4 5">
    <name type="scientific">Mesorhabditis spiculigera</name>
    <dbReference type="NCBI Taxonomy" id="96644"/>
    <lineage>
        <taxon>Eukaryota</taxon>
        <taxon>Metazoa</taxon>
        <taxon>Ecdysozoa</taxon>
        <taxon>Nematoda</taxon>
        <taxon>Chromadorea</taxon>
        <taxon>Rhabditida</taxon>
        <taxon>Rhabditina</taxon>
        <taxon>Rhabditomorpha</taxon>
        <taxon>Rhabditoidea</taxon>
        <taxon>Rhabditidae</taxon>
        <taxon>Mesorhabditinae</taxon>
        <taxon>Mesorhabditis</taxon>
    </lineage>
</organism>
<dbReference type="Proteomes" id="UP001177023">
    <property type="component" value="Unassembled WGS sequence"/>
</dbReference>
<feature type="region of interest" description="Disordered" evidence="2">
    <location>
        <begin position="417"/>
        <end position="474"/>
    </location>
</feature>
<dbReference type="GO" id="GO:0033314">
    <property type="term" value="P:mitotic DNA replication checkpoint signaling"/>
    <property type="evidence" value="ECO:0007669"/>
    <property type="project" value="TreeGrafter"/>
</dbReference>
<dbReference type="Pfam" id="PF00533">
    <property type="entry name" value="BRCT"/>
    <property type="match status" value="1"/>
</dbReference>